<dbReference type="Proteomes" id="UP001056429">
    <property type="component" value="Unassembled WGS sequence"/>
</dbReference>
<keyword evidence="2" id="KW-1185">Reference proteome</keyword>
<proteinExistence type="predicted"/>
<name>A0A9J6NXQ2_9CLOT</name>
<dbReference type="EMBL" id="JAGSOJ010000001">
    <property type="protein sequence ID" value="MCM1989234.1"/>
    <property type="molecule type" value="Genomic_DNA"/>
</dbReference>
<sequence>MSSGCVCSGNNGNGFKDKCFEFLCEDDGVFGYFFRFEEDSTFPLGANNTPVPFNQEGIVRGIFHDKINTPEEIRLLKTGIYEVTFSMDSRGGDYFGVELGGTLLPESIYRSRSAAGVKCGQVVIRVDTPNTLLRFLFVFQSPSTLAAKNNTVGAPVAVNASLIIIKLGELPQ</sequence>
<dbReference type="Gene3D" id="2.60.120.40">
    <property type="match status" value="1"/>
</dbReference>
<gene>
    <name evidence="1" type="ORF">KDK92_05730</name>
</gene>
<reference evidence="1" key="1">
    <citation type="journal article" date="2021" name="mSystems">
        <title>Bacteria and Archaea Synergistically Convert Glycine Betaine to Biogenic Methane in the Formosa Cold Seep of the South China Sea.</title>
        <authorList>
            <person name="Li L."/>
            <person name="Zhang W."/>
            <person name="Zhang S."/>
            <person name="Song L."/>
            <person name="Sun Q."/>
            <person name="Zhang H."/>
            <person name="Xiang H."/>
            <person name="Dong X."/>
        </authorList>
    </citation>
    <scope>NUCLEOTIDE SEQUENCE</scope>
    <source>
        <strain evidence="1">ZWT</strain>
    </source>
</reference>
<protein>
    <submittedName>
        <fullName evidence="1">Uncharacterized protein</fullName>
    </submittedName>
</protein>
<dbReference type="InterPro" id="IPR008983">
    <property type="entry name" value="Tumour_necrosis_fac-like_dom"/>
</dbReference>
<evidence type="ECO:0000313" key="1">
    <source>
        <dbReference type="EMBL" id="MCM1989234.1"/>
    </source>
</evidence>
<accession>A0A9J6NXQ2</accession>
<dbReference type="RefSeq" id="WP_250858196.1">
    <property type="nucleotide sequence ID" value="NZ_JAGSOJ010000001.1"/>
</dbReference>
<dbReference type="AlphaFoldDB" id="A0A9J6NXQ2"/>
<comment type="caution">
    <text evidence="1">The sequence shown here is derived from an EMBL/GenBank/DDBJ whole genome shotgun (WGS) entry which is preliminary data.</text>
</comment>
<evidence type="ECO:0000313" key="2">
    <source>
        <dbReference type="Proteomes" id="UP001056429"/>
    </source>
</evidence>
<reference evidence="1" key="2">
    <citation type="submission" date="2021-04" db="EMBL/GenBank/DDBJ databases">
        <authorList>
            <person name="Dong X."/>
        </authorList>
    </citation>
    <scope>NUCLEOTIDE SEQUENCE</scope>
    <source>
        <strain evidence="1">ZWT</strain>
    </source>
</reference>
<organism evidence="1 2">
    <name type="scientific">Oceanirhabdus seepicola</name>
    <dbReference type="NCBI Taxonomy" id="2828781"/>
    <lineage>
        <taxon>Bacteria</taxon>
        <taxon>Bacillati</taxon>
        <taxon>Bacillota</taxon>
        <taxon>Clostridia</taxon>
        <taxon>Eubacteriales</taxon>
        <taxon>Clostridiaceae</taxon>
        <taxon>Oceanirhabdus</taxon>
    </lineage>
</organism>